<gene>
    <name evidence="1" type="ORF">AVDCRST_MAG71-2862</name>
</gene>
<dbReference type="EMBL" id="CADCUA010000678">
    <property type="protein sequence ID" value="CAA9352897.1"/>
    <property type="molecule type" value="Genomic_DNA"/>
</dbReference>
<dbReference type="AlphaFoldDB" id="A0A6J4M8M6"/>
<proteinExistence type="predicted"/>
<protein>
    <submittedName>
        <fullName evidence="1">Uncharacterized protein</fullName>
    </submittedName>
</protein>
<organism evidence="1">
    <name type="scientific">uncultured Lysobacter sp</name>
    <dbReference type="NCBI Taxonomy" id="271060"/>
    <lineage>
        <taxon>Bacteria</taxon>
        <taxon>Pseudomonadati</taxon>
        <taxon>Pseudomonadota</taxon>
        <taxon>Gammaproteobacteria</taxon>
        <taxon>Lysobacterales</taxon>
        <taxon>Lysobacteraceae</taxon>
        <taxon>Lysobacter</taxon>
        <taxon>environmental samples</taxon>
    </lineage>
</organism>
<evidence type="ECO:0000313" key="1">
    <source>
        <dbReference type="EMBL" id="CAA9352897.1"/>
    </source>
</evidence>
<reference evidence="1" key="1">
    <citation type="submission" date="2020-02" db="EMBL/GenBank/DDBJ databases">
        <authorList>
            <person name="Meier V. D."/>
        </authorList>
    </citation>
    <scope>NUCLEOTIDE SEQUENCE</scope>
    <source>
        <strain evidence="1">AVDCRST_MAG71</strain>
    </source>
</reference>
<sequence>MPSAAAASTLHHHARTCLRSGEDLHAARVSSLALAMRKSA</sequence>
<accession>A0A6J4M8M6</accession>
<name>A0A6J4M8M6_9GAMM</name>